<dbReference type="RefSeq" id="WP_021702970.1">
    <property type="nucleotide sequence ID" value="NZ_BATI01000053.1"/>
</dbReference>
<dbReference type="EMBL" id="BATI01000053">
    <property type="protein sequence ID" value="GAD64907.1"/>
    <property type="molecule type" value="Genomic_DNA"/>
</dbReference>
<feature type="compositionally biased region" description="Basic and acidic residues" evidence="1">
    <location>
        <begin position="318"/>
        <end position="335"/>
    </location>
</feature>
<comment type="caution">
    <text evidence="2">The sequence shown here is derived from an EMBL/GenBank/DDBJ whole genome shotgun (WGS) entry which is preliminary data.</text>
</comment>
<dbReference type="Proteomes" id="UP000016560">
    <property type="component" value="Unassembled WGS sequence"/>
</dbReference>
<gene>
    <name evidence="2" type="ORF">PA6_053_00130</name>
</gene>
<feature type="compositionally biased region" description="Basic and acidic residues" evidence="1">
    <location>
        <begin position="363"/>
        <end position="374"/>
    </location>
</feature>
<name>U2ZV01_AQUA1</name>
<evidence type="ECO:0000313" key="3">
    <source>
        <dbReference type="Proteomes" id="UP000016560"/>
    </source>
</evidence>
<dbReference type="AlphaFoldDB" id="U2ZV01"/>
<feature type="region of interest" description="Disordered" evidence="1">
    <location>
        <begin position="318"/>
        <end position="413"/>
    </location>
</feature>
<dbReference type="eggNOG" id="ENOG5031F5J">
    <property type="taxonomic scope" value="Bacteria"/>
</dbReference>
<protein>
    <submittedName>
        <fullName evidence="2">Uncharacterized protein</fullName>
    </submittedName>
</protein>
<reference evidence="2" key="1">
    <citation type="submission" date="2024-09" db="EMBL/GenBank/DDBJ databases">
        <title>Whole genome shotgun sequence of Pseudomonas alcaligenes NBRC 14159.</title>
        <authorList>
            <person name="Yoshida I."/>
            <person name="Hosoyama A."/>
            <person name="Tsuchikane K."/>
            <person name="Noguchi M."/>
            <person name="Hirakata S."/>
            <person name="Ando Y."/>
            <person name="Ohji S."/>
            <person name="Yamazoe A."/>
            <person name="Yamazaki S."/>
            <person name="Fujita N."/>
        </authorList>
    </citation>
    <scope>NUCLEOTIDE SEQUENCE</scope>
    <source>
        <strain evidence="2">NBRC 14159</strain>
    </source>
</reference>
<evidence type="ECO:0000256" key="1">
    <source>
        <dbReference type="SAM" id="MobiDB-lite"/>
    </source>
</evidence>
<evidence type="ECO:0000313" key="2">
    <source>
        <dbReference type="EMBL" id="GAD64907.1"/>
    </source>
</evidence>
<organism evidence="2 3">
    <name type="scientific">Aquipseudomonas alcaligenes (strain ATCC 14909 / DSM 50342 / CCUG 1425 / JCM 20561 / NBRC 14159 / NCIMB 9945 / NCTC 10367 / 1577)</name>
    <name type="common">Pseudomonas alcaligenes</name>
    <dbReference type="NCBI Taxonomy" id="1215092"/>
    <lineage>
        <taxon>Bacteria</taxon>
        <taxon>Pseudomonadati</taxon>
        <taxon>Pseudomonadota</taxon>
        <taxon>Gammaproteobacteria</taxon>
        <taxon>Pseudomonadales</taxon>
        <taxon>Pseudomonadaceae</taxon>
        <taxon>Aquipseudomonas</taxon>
    </lineage>
</organism>
<proteinExistence type="predicted"/>
<dbReference type="OrthoDB" id="6736327at2"/>
<sequence length="601" mass="68592">MARLPHHKLLHRDGLWRILDLKYLERRDPNPQTDAVQSDDSKEDLWIQVTIGRVVQLGERTEIEDTENVSVPIGDIPLMLRNRLIRDGQLLPEQYELDEESEVEITLDLSPENLKLFKRFDTENSETIFKSTKFSSPEDKDLLFVGIGHNGDPYSIIVSCTDIFSFFYANSTFLTQLVLSESILSPESIIYDRDKSITSGRYRKIWLKDGIPSKDARYLAMLLFDDYALESAKSIFLHRGPDGRKKAKKWAIRAIPPIKGKVKLKLKGRYYGSRLIVTEIVKCGWIPPFDHLEWERDKKSSKATYRAAEPEATRKLVDVEAPKTITDEPGDRRTVPSEVKQAHLGQRFPRLKNVSLKRSMQPKSEDRKGARYARENVATEEASTAQGGSGPSKRRADAREAEESPPETLESHRELENVQLSAKDVHDQCVLSSLMLLAAHKAKLASVNFINPDLASTTLVCGDDRVPLCLLPREVDGKEKAWLFSDKLKLRQRAALIARVEFRGEIRFVFELQMRMDQYISTALVWGKLHSEDENSLLKDLLLLIAGSTSSTERTLTTKSHGLFWGPCRHKTLTGTMVERAEEFLVRLFDTPAFQEQDERE</sequence>
<keyword evidence="3" id="KW-1185">Reference proteome</keyword>
<accession>U2ZV01</accession>